<sequence>MYTSSRSQLKLHTHQIFDLLYYSPPRTHNSFHNSSNQTGNSPPIQLISPTIMSTSQTILELSDEQKTEDYIPPVENKSNFQSFRIQEKIALQSIHKLTTEEMIQIDQWLSVLYKTFEDLEYPPLFRVLQATTYFNDELQIWYETTTHEINNDWSSFCDRFKQYALDRQMNPSKVNHSLSNNNDIPSFEYLIDTKFIKYSGIGDAKNWLLQTMNQFKQCGLCRLEQLQTIPFLLIYTAYLCKLFLQNFTCTPLKSQDISRGDTDKTLSVVTGSSFTSHLQQTIADEIIKKPTYFREQRFKMVKWSDEQTLQYISIHLQDDAQRWWTQASSVTKTWSSFTEAVTHTFGSTKAQQLALNN</sequence>
<dbReference type="AlphaFoldDB" id="A0A820CXI0"/>
<dbReference type="Proteomes" id="UP000663842">
    <property type="component" value="Unassembled WGS sequence"/>
</dbReference>
<evidence type="ECO:0000313" key="2">
    <source>
        <dbReference type="Proteomes" id="UP000663842"/>
    </source>
</evidence>
<comment type="caution">
    <text evidence="1">The sequence shown here is derived from an EMBL/GenBank/DDBJ whole genome shotgun (WGS) entry which is preliminary data.</text>
</comment>
<proteinExistence type="predicted"/>
<evidence type="ECO:0008006" key="3">
    <source>
        <dbReference type="Google" id="ProtNLM"/>
    </source>
</evidence>
<accession>A0A820CXI0</accession>
<evidence type="ECO:0000313" key="1">
    <source>
        <dbReference type="EMBL" id="CAF4224573.1"/>
    </source>
</evidence>
<dbReference type="EMBL" id="CAJOBF010007130">
    <property type="protein sequence ID" value="CAF4224573.1"/>
    <property type="molecule type" value="Genomic_DNA"/>
</dbReference>
<protein>
    <recommendedName>
        <fullName evidence="3">Retrotransposon gag domain-containing protein</fullName>
    </recommendedName>
</protein>
<name>A0A820CXI0_9BILA</name>
<organism evidence="1 2">
    <name type="scientific">Rotaria magnacalcarata</name>
    <dbReference type="NCBI Taxonomy" id="392030"/>
    <lineage>
        <taxon>Eukaryota</taxon>
        <taxon>Metazoa</taxon>
        <taxon>Spiralia</taxon>
        <taxon>Gnathifera</taxon>
        <taxon>Rotifera</taxon>
        <taxon>Eurotatoria</taxon>
        <taxon>Bdelloidea</taxon>
        <taxon>Philodinida</taxon>
        <taxon>Philodinidae</taxon>
        <taxon>Rotaria</taxon>
    </lineage>
</organism>
<reference evidence="1" key="1">
    <citation type="submission" date="2021-02" db="EMBL/GenBank/DDBJ databases">
        <authorList>
            <person name="Nowell W R."/>
        </authorList>
    </citation>
    <scope>NUCLEOTIDE SEQUENCE</scope>
</reference>
<gene>
    <name evidence="1" type="ORF">UXM345_LOCUS29296</name>
</gene>